<reference evidence="1 2" key="1">
    <citation type="journal article" date="2014" name="Int. J. Syst. Evol. Microbiol.">
        <title>Arthrobacter pityocampae sp. nov., isolated from Thaumetopoea pityocampa (Lep., Thaumetopoeidae).</title>
        <authorList>
            <person name="Ince I.A."/>
            <person name="Demirbag Z."/>
            <person name="Kati H."/>
        </authorList>
    </citation>
    <scope>NUCLEOTIDE SEQUENCE [LARGE SCALE GENOMIC DNA]</scope>
    <source>
        <strain evidence="1 2">Tp2</strain>
    </source>
</reference>
<dbReference type="Proteomes" id="UP000239297">
    <property type="component" value="Unassembled WGS sequence"/>
</dbReference>
<name>A0A2S5J003_9MICC</name>
<dbReference type="EMBL" id="PRKW01000002">
    <property type="protein sequence ID" value="PPB50172.1"/>
    <property type="molecule type" value="Genomic_DNA"/>
</dbReference>
<accession>A0A2S5J003</accession>
<protein>
    <submittedName>
        <fullName evidence="1">Uncharacterized protein</fullName>
    </submittedName>
</protein>
<organism evidence="1 2">
    <name type="scientific">Arthrobacter pityocampae</name>
    <dbReference type="NCBI Taxonomy" id="547334"/>
    <lineage>
        <taxon>Bacteria</taxon>
        <taxon>Bacillati</taxon>
        <taxon>Actinomycetota</taxon>
        <taxon>Actinomycetes</taxon>
        <taxon>Micrococcales</taxon>
        <taxon>Micrococcaceae</taxon>
        <taxon>Arthrobacter</taxon>
    </lineage>
</organism>
<evidence type="ECO:0000313" key="1">
    <source>
        <dbReference type="EMBL" id="PPB50172.1"/>
    </source>
</evidence>
<gene>
    <name evidence="1" type="ORF">C4K88_05780</name>
</gene>
<dbReference type="AlphaFoldDB" id="A0A2S5J003"/>
<comment type="caution">
    <text evidence="1">The sequence shown here is derived from an EMBL/GenBank/DDBJ whole genome shotgun (WGS) entry which is preliminary data.</text>
</comment>
<sequence>MLVSAPCMQQCARGAVAAVALRRTDSDSTGPALWLGGVDAADHLASLGRWIEEWTPTSDRGRVLPDELRDTVLGVGPPVRLHIGAAT</sequence>
<proteinExistence type="predicted"/>
<evidence type="ECO:0000313" key="2">
    <source>
        <dbReference type="Proteomes" id="UP000239297"/>
    </source>
</evidence>
<keyword evidence="2" id="KW-1185">Reference proteome</keyword>